<keyword evidence="3 7" id="KW-0812">Transmembrane</keyword>
<feature type="domain" description="Cation/H+ exchanger transmembrane" evidence="8">
    <location>
        <begin position="43"/>
        <end position="432"/>
    </location>
</feature>
<dbReference type="EMBL" id="QYUO01000001">
    <property type="protein sequence ID" value="RJF99301.1"/>
    <property type="molecule type" value="Genomic_DNA"/>
</dbReference>
<dbReference type="Proteomes" id="UP000265955">
    <property type="component" value="Unassembled WGS sequence"/>
</dbReference>
<feature type="transmembrane region" description="Helical" evidence="7">
    <location>
        <begin position="194"/>
        <end position="218"/>
    </location>
</feature>
<evidence type="ECO:0000259" key="8">
    <source>
        <dbReference type="Pfam" id="PF00999"/>
    </source>
</evidence>
<accession>A0A3A3FYM6</accession>
<evidence type="ECO:0000256" key="7">
    <source>
        <dbReference type="SAM" id="Phobius"/>
    </source>
</evidence>
<dbReference type="Pfam" id="PF00999">
    <property type="entry name" value="Na_H_Exchanger"/>
    <property type="match status" value="1"/>
</dbReference>
<feature type="transmembrane region" description="Helical" evidence="7">
    <location>
        <begin position="62"/>
        <end position="81"/>
    </location>
</feature>
<dbReference type="Gene3D" id="1.20.1530.20">
    <property type="match status" value="1"/>
</dbReference>
<proteinExistence type="predicted"/>
<dbReference type="InterPro" id="IPR050794">
    <property type="entry name" value="CPA2_transporter"/>
</dbReference>
<evidence type="ECO:0000256" key="5">
    <source>
        <dbReference type="ARBA" id="ARBA00023065"/>
    </source>
</evidence>
<feature type="transmembrane region" description="Helical" evidence="7">
    <location>
        <begin position="409"/>
        <end position="430"/>
    </location>
</feature>
<feature type="transmembrane region" description="Helical" evidence="7">
    <location>
        <begin position="224"/>
        <end position="250"/>
    </location>
</feature>
<sequence length="444" mass="47959">MNENITSAAHAVAAAAQQSAVGSQAEHLVLHLVYQLIVILILTRVVVWFTKRCLVQTDVTGEILAGLVLGPSLVGAMFPQWFSSLFVPETSTIFVGLAQTGLILLMFQIGLEFEFKTNLSGRMSPVVLISAAGIVIPFLAGYVTAPWFWEQMPGARPDQLAFRLFFATAMSITAIPILGRIFMELGLSHTRTAALTIGSAAVDDICGWLVLGVVSALITAKFEFGTLAVRVGLLLAYVVFVMLLLRPILLKRLQRRMNAQKHLSGSSIALILILLFTSAAVTSNLGVFAIIGGFVIGVALHENREFVRAWKERVGGLVNAFFLPIFFAYTGLRTDIGTLSGSDAWLVCLLICIIAFASKFGGAYVAARLAGEPHRSALTIGVCMNTRGLMELIALNIGYDLGILPRQMFTMLVIMAIASTVIATPLIRWLMRSECKLASEAPGL</sequence>
<evidence type="ECO:0000256" key="1">
    <source>
        <dbReference type="ARBA" id="ARBA00004141"/>
    </source>
</evidence>
<comment type="caution">
    <text evidence="9">The sequence shown here is derived from an EMBL/GenBank/DDBJ whole genome shotgun (WGS) entry which is preliminary data.</text>
</comment>
<evidence type="ECO:0000313" key="10">
    <source>
        <dbReference type="Proteomes" id="UP000265955"/>
    </source>
</evidence>
<gene>
    <name evidence="9" type="ORF">D3871_12800</name>
</gene>
<dbReference type="InterPro" id="IPR038770">
    <property type="entry name" value="Na+/solute_symporter_sf"/>
</dbReference>
<dbReference type="GO" id="GO:0015297">
    <property type="term" value="F:antiporter activity"/>
    <property type="evidence" value="ECO:0007669"/>
    <property type="project" value="InterPro"/>
</dbReference>
<dbReference type="OrthoDB" id="9793589at2"/>
<keyword evidence="5" id="KW-0406">Ion transport</keyword>
<feature type="transmembrane region" description="Helical" evidence="7">
    <location>
        <begin position="32"/>
        <end position="50"/>
    </location>
</feature>
<dbReference type="AlphaFoldDB" id="A0A3A3FYM6"/>
<dbReference type="GO" id="GO:1902600">
    <property type="term" value="P:proton transmembrane transport"/>
    <property type="evidence" value="ECO:0007669"/>
    <property type="project" value="InterPro"/>
</dbReference>
<feature type="transmembrane region" description="Helical" evidence="7">
    <location>
        <begin position="125"/>
        <end position="149"/>
    </location>
</feature>
<feature type="transmembrane region" description="Helical" evidence="7">
    <location>
        <begin position="161"/>
        <end position="182"/>
    </location>
</feature>
<reference evidence="10" key="1">
    <citation type="submission" date="2018-09" db="EMBL/GenBank/DDBJ databases">
        <authorList>
            <person name="Zhu H."/>
        </authorList>
    </citation>
    <scope>NUCLEOTIDE SEQUENCE [LARGE SCALE GENOMIC DNA]</scope>
    <source>
        <strain evidence="10">K1R23-30</strain>
    </source>
</reference>
<dbReference type="PANTHER" id="PTHR32468">
    <property type="entry name" value="CATION/H + ANTIPORTER"/>
    <property type="match status" value="1"/>
</dbReference>
<name>A0A3A3FYM6_9BURK</name>
<feature type="transmembrane region" description="Helical" evidence="7">
    <location>
        <begin position="93"/>
        <end position="113"/>
    </location>
</feature>
<feature type="transmembrane region" description="Helical" evidence="7">
    <location>
        <begin position="344"/>
        <end position="365"/>
    </location>
</feature>
<evidence type="ECO:0000256" key="2">
    <source>
        <dbReference type="ARBA" id="ARBA00022448"/>
    </source>
</evidence>
<dbReference type="GO" id="GO:0016020">
    <property type="term" value="C:membrane"/>
    <property type="evidence" value="ECO:0007669"/>
    <property type="project" value="UniProtKB-SubCell"/>
</dbReference>
<protein>
    <submittedName>
        <fullName evidence="9">Cation:proton antiporter</fullName>
    </submittedName>
</protein>
<feature type="transmembrane region" description="Helical" evidence="7">
    <location>
        <begin position="285"/>
        <end position="302"/>
    </location>
</feature>
<keyword evidence="4 7" id="KW-1133">Transmembrane helix</keyword>
<comment type="subcellular location">
    <subcellularLocation>
        <location evidence="1">Membrane</location>
        <topology evidence="1">Multi-pass membrane protein</topology>
    </subcellularLocation>
</comment>
<feature type="transmembrane region" description="Helical" evidence="7">
    <location>
        <begin position="314"/>
        <end position="332"/>
    </location>
</feature>
<keyword evidence="6 7" id="KW-0472">Membrane</keyword>
<dbReference type="PANTHER" id="PTHR32468:SF0">
    <property type="entry name" value="K(+)_H(+) ANTIPORTER 1"/>
    <property type="match status" value="1"/>
</dbReference>
<evidence type="ECO:0000256" key="3">
    <source>
        <dbReference type="ARBA" id="ARBA00022692"/>
    </source>
</evidence>
<evidence type="ECO:0000256" key="4">
    <source>
        <dbReference type="ARBA" id="ARBA00022989"/>
    </source>
</evidence>
<organism evidence="9 10">
    <name type="scientific">Noviherbaspirillum saxi</name>
    <dbReference type="NCBI Taxonomy" id="2320863"/>
    <lineage>
        <taxon>Bacteria</taxon>
        <taxon>Pseudomonadati</taxon>
        <taxon>Pseudomonadota</taxon>
        <taxon>Betaproteobacteria</taxon>
        <taxon>Burkholderiales</taxon>
        <taxon>Oxalobacteraceae</taxon>
        <taxon>Noviherbaspirillum</taxon>
    </lineage>
</organism>
<keyword evidence="2" id="KW-0813">Transport</keyword>
<evidence type="ECO:0000256" key="6">
    <source>
        <dbReference type="ARBA" id="ARBA00023136"/>
    </source>
</evidence>
<keyword evidence="10" id="KW-1185">Reference proteome</keyword>
<dbReference type="RefSeq" id="WP_119769242.1">
    <property type="nucleotide sequence ID" value="NZ_QYUO01000001.1"/>
</dbReference>
<dbReference type="InterPro" id="IPR006153">
    <property type="entry name" value="Cation/H_exchanger_TM"/>
</dbReference>
<evidence type="ECO:0000313" key="9">
    <source>
        <dbReference type="EMBL" id="RJF99301.1"/>
    </source>
</evidence>